<evidence type="ECO:0000313" key="2">
    <source>
        <dbReference type="Proteomes" id="UP000324222"/>
    </source>
</evidence>
<gene>
    <name evidence="1" type="ORF">E2C01_059367</name>
</gene>
<accession>A0A5B7H8W2</accession>
<dbReference type="EMBL" id="VSRR010023097">
    <property type="protein sequence ID" value="MPC65234.1"/>
    <property type="molecule type" value="Genomic_DNA"/>
</dbReference>
<dbReference type="AlphaFoldDB" id="A0A5B7H8W2"/>
<protein>
    <submittedName>
        <fullName evidence="1">Uncharacterized protein</fullName>
    </submittedName>
</protein>
<name>A0A5B7H8W2_PORTR</name>
<evidence type="ECO:0000313" key="1">
    <source>
        <dbReference type="EMBL" id="MPC65234.1"/>
    </source>
</evidence>
<sequence length="101" mass="11467">MCCSDRGSQRDPYVQMFLSLCDREIRHSGRHSLHTNFSLDHPIEEAGRLLSATLLRHTHLTPQLIEVLEQGRPGSERRRQPWMGVNFGIASRSSRIAASCP</sequence>
<keyword evidence="2" id="KW-1185">Reference proteome</keyword>
<reference evidence="1 2" key="1">
    <citation type="submission" date="2019-05" db="EMBL/GenBank/DDBJ databases">
        <title>Another draft genome of Portunus trituberculatus and its Hox gene families provides insights of decapod evolution.</title>
        <authorList>
            <person name="Jeong J.-H."/>
            <person name="Song I."/>
            <person name="Kim S."/>
            <person name="Choi T."/>
            <person name="Kim D."/>
            <person name="Ryu S."/>
            <person name="Kim W."/>
        </authorList>
    </citation>
    <scope>NUCLEOTIDE SEQUENCE [LARGE SCALE GENOMIC DNA]</scope>
    <source>
        <tissue evidence="1">Muscle</tissue>
    </source>
</reference>
<dbReference type="Proteomes" id="UP000324222">
    <property type="component" value="Unassembled WGS sequence"/>
</dbReference>
<comment type="caution">
    <text evidence="1">The sequence shown here is derived from an EMBL/GenBank/DDBJ whole genome shotgun (WGS) entry which is preliminary data.</text>
</comment>
<dbReference type="OrthoDB" id="6342659at2759"/>
<proteinExistence type="predicted"/>
<organism evidence="1 2">
    <name type="scientific">Portunus trituberculatus</name>
    <name type="common">Swimming crab</name>
    <name type="synonym">Neptunus trituberculatus</name>
    <dbReference type="NCBI Taxonomy" id="210409"/>
    <lineage>
        <taxon>Eukaryota</taxon>
        <taxon>Metazoa</taxon>
        <taxon>Ecdysozoa</taxon>
        <taxon>Arthropoda</taxon>
        <taxon>Crustacea</taxon>
        <taxon>Multicrustacea</taxon>
        <taxon>Malacostraca</taxon>
        <taxon>Eumalacostraca</taxon>
        <taxon>Eucarida</taxon>
        <taxon>Decapoda</taxon>
        <taxon>Pleocyemata</taxon>
        <taxon>Brachyura</taxon>
        <taxon>Eubrachyura</taxon>
        <taxon>Portunoidea</taxon>
        <taxon>Portunidae</taxon>
        <taxon>Portuninae</taxon>
        <taxon>Portunus</taxon>
    </lineage>
</organism>